<dbReference type="RefSeq" id="WP_344838071.1">
    <property type="nucleotide sequence ID" value="NZ_BAAAUV010000034.1"/>
</dbReference>
<organism evidence="2 3">
    <name type="scientific">Actinocorallia longicatena</name>
    <dbReference type="NCBI Taxonomy" id="111803"/>
    <lineage>
        <taxon>Bacteria</taxon>
        <taxon>Bacillati</taxon>
        <taxon>Actinomycetota</taxon>
        <taxon>Actinomycetes</taxon>
        <taxon>Streptosporangiales</taxon>
        <taxon>Thermomonosporaceae</taxon>
        <taxon>Actinocorallia</taxon>
    </lineage>
</organism>
<gene>
    <name evidence="2" type="ORF">GCM10010468_73660</name>
</gene>
<comment type="caution">
    <text evidence="2">The sequence shown here is derived from an EMBL/GenBank/DDBJ whole genome shotgun (WGS) entry which is preliminary data.</text>
</comment>
<evidence type="ECO:0000313" key="3">
    <source>
        <dbReference type="Proteomes" id="UP001501237"/>
    </source>
</evidence>
<reference evidence="3" key="1">
    <citation type="journal article" date="2019" name="Int. J. Syst. Evol. Microbiol.">
        <title>The Global Catalogue of Microorganisms (GCM) 10K type strain sequencing project: providing services to taxonomists for standard genome sequencing and annotation.</title>
        <authorList>
            <consortium name="The Broad Institute Genomics Platform"/>
            <consortium name="The Broad Institute Genome Sequencing Center for Infectious Disease"/>
            <person name="Wu L."/>
            <person name="Ma J."/>
        </authorList>
    </citation>
    <scope>NUCLEOTIDE SEQUENCE [LARGE SCALE GENOMIC DNA]</scope>
    <source>
        <strain evidence="3">JCM 9377</strain>
    </source>
</reference>
<dbReference type="EMBL" id="BAAAUV010000034">
    <property type="protein sequence ID" value="GAA3238221.1"/>
    <property type="molecule type" value="Genomic_DNA"/>
</dbReference>
<dbReference type="Proteomes" id="UP001501237">
    <property type="component" value="Unassembled WGS sequence"/>
</dbReference>
<keyword evidence="3" id="KW-1185">Reference proteome</keyword>
<accession>A0ABP6QM51</accession>
<evidence type="ECO:0000313" key="2">
    <source>
        <dbReference type="EMBL" id="GAA3238221.1"/>
    </source>
</evidence>
<dbReference type="NCBIfam" id="TIGR01764">
    <property type="entry name" value="excise"/>
    <property type="match status" value="1"/>
</dbReference>
<sequence>MAIPHIEHPEIPEIPPSVPGLKQLYTVAEAAKMLSLSRAHLYREMRAGRLDAVKSGRSTRLTARAIAKFIQLLEREARGFNR</sequence>
<protein>
    <recommendedName>
        <fullName evidence="1">Helix-turn-helix domain-containing protein</fullName>
    </recommendedName>
</protein>
<dbReference type="Pfam" id="PF12728">
    <property type="entry name" value="HTH_17"/>
    <property type="match status" value="1"/>
</dbReference>
<feature type="domain" description="Helix-turn-helix" evidence="1">
    <location>
        <begin position="24"/>
        <end position="71"/>
    </location>
</feature>
<evidence type="ECO:0000259" key="1">
    <source>
        <dbReference type="Pfam" id="PF12728"/>
    </source>
</evidence>
<name>A0ABP6QM51_9ACTN</name>
<proteinExistence type="predicted"/>
<dbReference type="InterPro" id="IPR010093">
    <property type="entry name" value="SinI_DNA-bd"/>
</dbReference>
<dbReference type="InterPro" id="IPR041657">
    <property type="entry name" value="HTH_17"/>
</dbReference>